<evidence type="ECO:0000313" key="2">
    <source>
        <dbReference type="Proteomes" id="UP000557307"/>
    </source>
</evidence>
<accession>A0A840TZH6</accession>
<dbReference type="EMBL" id="JACHGF010000013">
    <property type="protein sequence ID" value="MBB5287032.1"/>
    <property type="molecule type" value="Genomic_DNA"/>
</dbReference>
<name>A0A840TZH6_9BACT</name>
<comment type="caution">
    <text evidence="1">The sequence shown here is derived from an EMBL/GenBank/DDBJ whole genome shotgun (WGS) entry which is preliminary data.</text>
</comment>
<evidence type="ECO:0000313" key="1">
    <source>
        <dbReference type="EMBL" id="MBB5287032.1"/>
    </source>
</evidence>
<keyword evidence="2" id="KW-1185">Reference proteome</keyword>
<protein>
    <submittedName>
        <fullName evidence="1">Uncharacterized protein</fullName>
    </submittedName>
</protein>
<gene>
    <name evidence="1" type="ORF">HNQ92_005194</name>
</gene>
<reference evidence="1 2" key="1">
    <citation type="submission" date="2020-08" db="EMBL/GenBank/DDBJ databases">
        <title>Genomic Encyclopedia of Type Strains, Phase IV (KMG-IV): sequencing the most valuable type-strain genomes for metagenomic binning, comparative biology and taxonomic classification.</title>
        <authorList>
            <person name="Goeker M."/>
        </authorList>
    </citation>
    <scope>NUCLEOTIDE SEQUENCE [LARGE SCALE GENOMIC DNA]</scope>
    <source>
        <strain evidence="1 2">DSM 105074</strain>
    </source>
</reference>
<organism evidence="1 2">
    <name type="scientific">Rhabdobacter roseus</name>
    <dbReference type="NCBI Taxonomy" id="1655419"/>
    <lineage>
        <taxon>Bacteria</taxon>
        <taxon>Pseudomonadati</taxon>
        <taxon>Bacteroidota</taxon>
        <taxon>Cytophagia</taxon>
        <taxon>Cytophagales</taxon>
        <taxon>Cytophagaceae</taxon>
        <taxon>Rhabdobacter</taxon>
    </lineage>
</organism>
<dbReference type="Proteomes" id="UP000557307">
    <property type="component" value="Unassembled WGS sequence"/>
</dbReference>
<sequence>MTLLKLVYLTINDLSKKWTYPSEAGKTFTRLEHLAALQKFFTRLHKGAQLEVNATDPLHTNHLRFKSSLFD</sequence>
<proteinExistence type="predicted"/>
<dbReference type="AlphaFoldDB" id="A0A840TZH6"/>